<dbReference type="STRING" id="696127.midi_01209"/>
<accession>F7XUC6</accession>
<dbReference type="Proteomes" id="UP000006639">
    <property type="component" value="Chromosome"/>
</dbReference>
<gene>
    <name evidence="1" type="ordered locus">midi_01209</name>
</gene>
<proteinExistence type="predicted"/>
<dbReference type="KEGG" id="mmn:midi_01209"/>
<name>F7XUC6_MIDMI</name>
<dbReference type="AlphaFoldDB" id="F7XUC6"/>
<dbReference type="HOGENOM" id="CLU_2465628_0_0_5"/>
<protein>
    <submittedName>
        <fullName evidence="1">Uncharacterized protein</fullName>
    </submittedName>
</protein>
<dbReference type="EMBL" id="CP002130">
    <property type="protein sequence ID" value="AEI89485.1"/>
    <property type="molecule type" value="Genomic_DNA"/>
</dbReference>
<organism evidence="1 2">
    <name type="scientific">Midichloria mitochondrii (strain IricVA)</name>
    <dbReference type="NCBI Taxonomy" id="696127"/>
    <lineage>
        <taxon>Bacteria</taxon>
        <taxon>Pseudomonadati</taxon>
        <taxon>Pseudomonadota</taxon>
        <taxon>Alphaproteobacteria</taxon>
        <taxon>Rickettsiales</taxon>
        <taxon>Candidatus Midichloriaceae</taxon>
        <taxon>Candidatus Midichloria</taxon>
    </lineage>
</organism>
<dbReference type="SUPFAM" id="SSF48403">
    <property type="entry name" value="Ankyrin repeat"/>
    <property type="match status" value="1"/>
</dbReference>
<keyword evidence="2" id="KW-1185">Reference proteome</keyword>
<evidence type="ECO:0000313" key="1">
    <source>
        <dbReference type="EMBL" id="AEI89485.1"/>
    </source>
</evidence>
<reference evidence="1 2" key="1">
    <citation type="journal article" date="2011" name="Mol. Biol. Evol.">
        <title>Phylogenomic evidence for the presence of a flagellum and cbb3 oxidase in the free-living mitochondrial ancestor.</title>
        <authorList>
            <person name="Sassera D."/>
            <person name="Lo N."/>
            <person name="Epis S."/>
            <person name="D'Auria G."/>
            <person name="Montagna M."/>
            <person name="Comandatore F."/>
            <person name="Horner D."/>
            <person name="Pereto J."/>
            <person name="Luciano A.M."/>
            <person name="Franciosi F."/>
            <person name="Ferri E."/>
            <person name="Crotti E."/>
            <person name="Bazzocchi C."/>
            <person name="Daffonchio D."/>
            <person name="Sacchi L."/>
            <person name="Moya A."/>
            <person name="Latorre A."/>
            <person name="Bandi C."/>
        </authorList>
    </citation>
    <scope>NUCLEOTIDE SEQUENCE [LARGE SCALE GENOMIC DNA]</scope>
    <source>
        <strain evidence="1 2">IricVA</strain>
    </source>
</reference>
<dbReference type="InterPro" id="IPR036770">
    <property type="entry name" value="Ankyrin_rpt-contain_sf"/>
</dbReference>
<evidence type="ECO:0000313" key="2">
    <source>
        <dbReference type="Proteomes" id="UP000006639"/>
    </source>
</evidence>
<sequence>MREDKVAIGRLFAQGAELIGTWNISGFKELLIQHPELFRGVDGKTLLNLVVIEGQEEIISFLLKKRFSDITSKDNPRRNPLHLSYRRN</sequence>
<dbReference type="Gene3D" id="1.25.40.20">
    <property type="entry name" value="Ankyrin repeat-containing domain"/>
    <property type="match status" value="1"/>
</dbReference>